<dbReference type="InterPro" id="IPR036291">
    <property type="entry name" value="NAD(P)-bd_dom_sf"/>
</dbReference>
<dbReference type="GO" id="GO:0008831">
    <property type="term" value="F:dTDP-4-dehydrorhamnose reductase activity"/>
    <property type="evidence" value="ECO:0007669"/>
    <property type="project" value="UniProtKB-EC"/>
</dbReference>
<dbReference type="Pfam" id="PF04321">
    <property type="entry name" value="RmlD_sub_bind"/>
    <property type="match status" value="1"/>
</dbReference>
<evidence type="ECO:0000256" key="4">
    <source>
        <dbReference type="ARBA" id="ARBA00017099"/>
    </source>
</evidence>
<name>A0A948TDT6_9GAMM</name>
<evidence type="ECO:0000256" key="3">
    <source>
        <dbReference type="ARBA" id="ARBA00012929"/>
    </source>
</evidence>
<organism evidence="9 10">
    <name type="scientific">Candidatus Anaerobiospirillum pullicola</name>
    <dbReference type="NCBI Taxonomy" id="2838451"/>
    <lineage>
        <taxon>Bacteria</taxon>
        <taxon>Pseudomonadati</taxon>
        <taxon>Pseudomonadota</taxon>
        <taxon>Gammaproteobacteria</taxon>
        <taxon>Aeromonadales</taxon>
        <taxon>Succinivibrionaceae</taxon>
        <taxon>Anaerobiospirillum</taxon>
    </lineage>
</organism>
<evidence type="ECO:0000259" key="8">
    <source>
        <dbReference type="Pfam" id="PF04321"/>
    </source>
</evidence>
<protein>
    <recommendedName>
        <fullName evidence="4 6">dTDP-4-dehydrorhamnose reductase</fullName>
        <ecNumber evidence="3 6">1.1.1.133</ecNumber>
    </recommendedName>
</protein>
<dbReference type="EC" id="1.1.1.133" evidence="3 6"/>
<dbReference type="AlphaFoldDB" id="A0A948TDT6"/>
<dbReference type="NCBIfam" id="TIGR01214">
    <property type="entry name" value="rmlD"/>
    <property type="match status" value="1"/>
</dbReference>
<sequence length="377" mass="41697">MARVFVTGAKGQVGSELEYALLKAGHQVVSSSHQSLDISQYDNVRSALKASGVDIVVNTAAFTNVERAESEKAVAYSVNALGARNLATCCAQLDIPLIHLSTDYVFAVDKEGPHKEDDVTEGHSVYAKSKLEGEHFVLDSGCKALIIRTSWLFGRFGRNFVKIMLSLARERHEIAVVSDQLGNPTPVRALAEAIVKIIPQVLKPTFKDFGVYHFSGFEATSWDDFAREIFRRAQQQHVINHEINVVSISSEEYKSKAMRPHDSRLNCDKFKSTFGITMPYWPQYLAEVIRAYQRESKGQLPLDGYDHTLTAFVTDKQGKLQPAPDSMTLELQADATESESADSADRADADTNDRGVDAAAEKSTQEKAETESTEDKT</sequence>
<dbReference type="InterPro" id="IPR029903">
    <property type="entry name" value="RmlD-like-bd"/>
</dbReference>
<evidence type="ECO:0000256" key="7">
    <source>
        <dbReference type="SAM" id="MobiDB-lite"/>
    </source>
</evidence>
<keyword evidence="6 9" id="KW-0560">Oxidoreductase</keyword>
<gene>
    <name evidence="9" type="primary">rfbD</name>
    <name evidence="9" type="ORF">H9847_00020</name>
</gene>
<feature type="domain" description="RmlD-like substrate binding" evidence="8">
    <location>
        <begin position="3"/>
        <end position="293"/>
    </location>
</feature>
<evidence type="ECO:0000256" key="2">
    <source>
        <dbReference type="ARBA" id="ARBA00010944"/>
    </source>
</evidence>
<evidence type="ECO:0000313" key="9">
    <source>
        <dbReference type="EMBL" id="MBU3843255.1"/>
    </source>
</evidence>
<comment type="catalytic activity">
    <reaction evidence="5 6">
        <text>dTDP-beta-L-rhamnose + NADP(+) = dTDP-4-dehydro-beta-L-rhamnose + NADPH + H(+)</text>
        <dbReference type="Rhea" id="RHEA:21796"/>
        <dbReference type="ChEBI" id="CHEBI:15378"/>
        <dbReference type="ChEBI" id="CHEBI:57510"/>
        <dbReference type="ChEBI" id="CHEBI:57783"/>
        <dbReference type="ChEBI" id="CHEBI:58349"/>
        <dbReference type="ChEBI" id="CHEBI:62830"/>
        <dbReference type="EC" id="1.1.1.133"/>
    </reaction>
</comment>
<feature type="compositionally biased region" description="Basic and acidic residues" evidence="7">
    <location>
        <begin position="343"/>
        <end position="377"/>
    </location>
</feature>
<reference evidence="9" key="1">
    <citation type="journal article" date="2021" name="PeerJ">
        <title>Extensive microbial diversity within the chicken gut microbiome revealed by metagenomics and culture.</title>
        <authorList>
            <person name="Gilroy R."/>
            <person name="Ravi A."/>
            <person name="Getino M."/>
            <person name="Pursley I."/>
            <person name="Horton D.L."/>
            <person name="Alikhan N.F."/>
            <person name="Baker D."/>
            <person name="Gharbi K."/>
            <person name="Hall N."/>
            <person name="Watson M."/>
            <person name="Adriaenssens E.M."/>
            <person name="Foster-Nyarko E."/>
            <person name="Jarju S."/>
            <person name="Secka A."/>
            <person name="Antonio M."/>
            <person name="Oren A."/>
            <person name="Chaudhuri R.R."/>
            <person name="La Ragione R."/>
            <person name="Hildebrand F."/>
            <person name="Pallen M.J."/>
        </authorList>
    </citation>
    <scope>NUCLEOTIDE SEQUENCE</scope>
    <source>
        <strain evidence="9">378</strain>
    </source>
</reference>
<feature type="region of interest" description="Disordered" evidence="7">
    <location>
        <begin position="316"/>
        <end position="377"/>
    </location>
</feature>
<dbReference type="Gene3D" id="3.40.50.720">
    <property type="entry name" value="NAD(P)-binding Rossmann-like Domain"/>
    <property type="match status" value="1"/>
</dbReference>
<dbReference type="InterPro" id="IPR005913">
    <property type="entry name" value="dTDP_dehydrorham_reduct"/>
</dbReference>
<dbReference type="Gene3D" id="3.90.25.10">
    <property type="entry name" value="UDP-galactose 4-epimerase, domain 1"/>
    <property type="match status" value="1"/>
</dbReference>
<comment type="cofactor">
    <cofactor evidence="6">
        <name>Mg(2+)</name>
        <dbReference type="ChEBI" id="CHEBI:18420"/>
    </cofactor>
    <text evidence="6">Binds 1 Mg(2+) ion per monomer.</text>
</comment>
<evidence type="ECO:0000256" key="6">
    <source>
        <dbReference type="RuleBase" id="RU364082"/>
    </source>
</evidence>
<dbReference type="SUPFAM" id="SSF51735">
    <property type="entry name" value="NAD(P)-binding Rossmann-fold domains"/>
    <property type="match status" value="1"/>
</dbReference>
<comment type="caution">
    <text evidence="9">The sequence shown here is derived from an EMBL/GenBank/DDBJ whole genome shotgun (WGS) entry which is preliminary data.</text>
</comment>
<evidence type="ECO:0000313" key="10">
    <source>
        <dbReference type="Proteomes" id="UP000733611"/>
    </source>
</evidence>
<dbReference type="Proteomes" id="UP000733611">
    <property type="component" value="Unassembled WGS sequence"/>
</dbReference>
<dbReference type="EMBL" id="JAHLFE010000001">
    <property type="protein sequence ID" value="MBU3843255.1"/>
    <property type="molecule type" value="Genomic_DNA"/>
</dbReference>
<keyword evidence="6" id="KW-0521">NADP</keyword>
<comment type="function">
    <text evidence="6">Catalyzes the reduction of dTDP-6-deoxy-L-lyxo-4-hexulose to yield dTDP-L-rhamnose.</text>
</comment>
<dbReference type="PANTHER" id="PTHR10491:SF4">
    <property type="entry name" value="METHIONINE ADENOSYLTRANSFERASE 2 SUBUNIT BETA"/>
    <property type="match status" value="1"/>
</dbReference>
<comment type="similarity">
    <text evidence="2 6">Belongs to the dTDP-4-dehydrorhamnose reductase family.</text>
</comment>
<proteinExistence type="inferred from homology"/>
<comment type="pathway">
    <text evidence="1 6">Carbohydrate biosynthesis; dTDP-L-rhamnose biosynthesis.</text>
</comment>
<dbReference type="PANTHER" id="PTHR10491">
    <property type="entry name" value="DTDP-4-DEHYDRORHAMNOSE REDUCTASE"/>
    <property type="match status" value="1"/>
</dbReference>
<reference evidence="9" key="2">
    <citation type="submission" date="2021-04" db="EMBL/GenBank/DDBJ databases">
        <authorList>
            <person name="Gilroy R."/>
        </authorList>
    </citation>
    <scope>NUCLEOTIDE SEQUENCE</scope>
    <source>
        <strain evidence="9">378</strain>
    </source>
</reference>
<dbReference type="CDD" id="cd05254">
    <property type="entry name" value="dTDP_HR_like_SDR_e"/>
    <property type="match status" value="1"/>
</dbReference>
<evidence type="ECO:0000256" key="1">
    <source>
        <dbReference type="ARBA" id="ARBA00004781"/>
    </source>
</evidence>
<evidence type="ECO:0000256" key="5">
    <source>
        <dbReference type="ARBA" id="ARBA00048200"/>
    </source>
</evidence>
<accession>A0A948TDT6</accession>